<dbReference type="InterPro" id="IPR029767">
    <property type="entry name" value="WecB-like"/>
</dbReference>
<proteinExistence type="predicted"/>
<dbReference type="AlphaFoldDB" id="A0A6J7HDV2"/>
<protein>
    <submittedName>
        <fullName evidence="2">Unannotated protein</fullName>
    </submittedName>
</protein>
<sequence length="364" mass="39061">MRIVTVVGNRPQFVKAAAVSRPLRRRHEEVLIHTGQHHDDALSAVFFRELDLPAPDHELRLGGGTNLEQTARMIGELERLVTAARDAGPVDALLVYGDTNTTLAGALVAADLGIPIAHVEAGMRSFDRRMPEERNRVVTDHLSQLLLVPTPTATRNLEREGLADLAVDVGDVMTDVTLAVHPRARERAATWLAEHDLTPGGYLLATTHRAGNVDDPERLALLVDVLVAAASPERPLVLPLHPRTAARLLEHGEDDRLRGAPGVRIVGSAGPLDFATLLVGAQGVLTDSGGVQKEAYLAGVRCVTLRDTTEWGETVQTGWNALVDLNAEAAVDALAVPLPAARPEIFGDGRAGERVVEALERTFG</sequence>
<gene>
    <name evidence="2" type="ORF">UFOPK3564_01514</name>
</gene>
<dbReference type="PANTHER" id="PTHR43174:SF1">
    <property type="entry name" value="UDP-N-ACETYLGLUCOSAMINE 2-EPIMERASE"/>
    <property type="match status" value="1"/>
</dbReference>
<reference evidence="2" key="1">
    <citation type="submission" date="2020-05" db="EMBL/GenBank/DDBJ databases">
        <authorList>
            <person name="Chiriac C."/>
            <person name="Salcher M."/>
            <person name="Ghai R."/>
            <person name="Kavagutti S V."/>
        </authorList>
    </citation>
    <scope>NUCLEOTIDE SEQUENCE</scope>
</reference>
<dbReference type="Pfam" id="PF02350">
    <property type="entry name" value="Epimerase_2"/>
    <property type="match status" value="1"/>
</dbReference>
<name>A0A6J7HDV2_9ZZZZ</name>
<dbReference type="InterPro" id="IPR003331">
    <property type="entry name" value="UDP_GlcNAc_Epimerase_2_dom"/>
</dbReference>
<accession>A0A6J7HDV2</accession>
<dbReference type="Gene3D" id="3.40.50.2000">
    <property type="entry name" value="Glycogen Phosphorylase B"/>
    <property type="match status" value="2"/>
</dbReference>
<evidence type="ECO:0000313" key="2">
    <source>
        <dbReference type="EMBL" id="CAB4915113.1"/>
    </source>
</evidence>
<dbReference type="CDD" id="cd03786">
    <property type="entry name" value="GTB_UDP-GlcNAc_2-Epimerase"/>
    <property type="match status" value="1"/>
</dbReference>
<evidence type="ECO:0000259" key="1">
    <source>
        <dbReference type="Pfam" id="PF02350"/>
    </source>
</evidence>
<dbReference type="PANTHER" id="PTHR43174">
    <property type="entry name" value="UDP-N-ACETYLGLUCOSAMINE 2-EPIMERASE"/>
    <property type="match status" value="1"/>
</dbReference>
<organism evidence="2">
    <name type="scientific">freshwater metagenome</name>
    <dbReference type="NCBI Taxonomy" id="449393"/>
    <lineage>
        <taxon>unclassified sequences</taxon>
        <taxon>metagenomes</taxon>
        <taxon>ecological metagenomes</taxon>
    </lineage>
</organism>
<feature type="domain" description="UDP-N-acetylglucosamine 2-epimerase" evidence="1">
    <location>
        <begin position="27"/>
        <end position="360"/>
    </location>
</feature>
<dbReference type="EMBL" id="CAFBMK010000077">
    <property type="protein sequence ID" value="CAB4915113.1"/>
    <property type="molecule type" value="Genomic_DNA"/>
</dbReference>
<dbReference type="SUPFAM" id="SSF53756">
    <property type="entry name" value="UDP-Glycosyltransferase/glycogen phosphorylase"/>
    <property type="match status" value="1"/>
</dbReference>
<dbReference type="NCBIfam" id="TIGR00236">
    <property type="entry name" value="wecB"/>
    <property type="match status" value="1"/>
</dbReference>